<evidence type="ECO:0008006" key="4">
    <source>
        <dbReference type="Google" id="ProtNLM"/>
    </source>
</evidence>
<sequence>MARAIASIAAALLLWAGPLWAQASPPEPAPEGVSQLRHVIGLWDVTTEFIGEDGSSRVLEGQYRFGWVVPDRVVSGMSTLPALNQASGILFFLRPASHEIEMVSVGADGHLWRMTGPDTGETRVTPDTPMADGSSLMLRFTRYDIGRDSFRSRMEISTDGGESWRIGNRQHFRRAEGG</sequence>
<reference evidence="2 3" key="1">
    <citation type="submission" date="2020-08" db="EMBL/GenBank/DDBJ databases">
        <title>Draft genome sequence of Parasphingopyxis sp. GrpM-11.</title>
        <authorList>
            <person name="Oh J."/>
            <person name="Roh D.-H."/>
        </authorList>
    </citation>
    <scope>NUCLEOTIDE SEQUENCE [LARGE SCALE GENOMIC DNA]</scope>
    <source>
        <strain evidence="2 3">GrpM-11</strain>
    </source>
</reference>
<dbReference type="EMBL" id="JACJVJ010000001">
    <property type="protein sequence ID" value="MBC2776443.1"/>
    <property type="molecule type" value="Genomic_DNA"/>
</dbReference>
<gene>
    <name evidence="2" type="ORF">H6P80_02295</name>
</gene>
<dbReference type="RefSeq" id="WP_185799726.1">
    <property type="nucleotide sequence ID" value="NZ_JACJVJ010000001.1"/>
</dbReference>
<evidence type="ECO:0000313" key="2">
    <source>
        <dbReference type="EMBL" id="MBC2776443.1"/>
    </source>
</evidence>
<comment type="caution">
    <text evidence="2">The sequence shown here is derived from an EMBL/GenBank/DDBJ whole genome shotgun (WGS) entry which is preliminary data.</text>
</comment>
<accession>A0A842HVA3</accession>
<dbReference type="AlphaFoldDB" id="A0A842HVA3"/>
<keyword evidence="3" id="KW-1185">Reference proteome</keyword>
<name>A0A842HVA3_9SPHN</name>
<evidence type="ECO:0000313" key="3">
    <source>
        <dbReference type="Proteomes" id="UP000564378"/>
    </source>
</evidence>
<feature type="chain" id="PRO_5032408286" description="DUF1579 domain-containing protein" evidence="1">
    <location>
        <begin position="22"/>
        <end position="178"/>
    </location>
</feature>
<keyword evidence="1" id="KW-0732">Signal</keyword>
<organism evidence="2 3">
    <name type="scientific">Parasphingopyxis marina</name>
    <dbReference type="NCBI Taxonomy" id="2761622"/>
    <lineage>
        <taxon>Bacteria</taxon>
        <taxon>Pseudomonadati</taxon>
        <taxon>Pseudomonadota</taxon>
        <taxon>Alphaproteobacteria</taxon>
        <taxon>Sphingomonadales</taxon>
        <taxon>Sphingomonadaceae</taxon>
        <taxon>Parasphingopyxis</taxon>
    </lineage>
</organism>
<protein>
    <recommendedName>
        <fullName evidence="4">DUF1579 domain-containing protein</fullName>
    </recommendedName>
</protein>
<feature type="signal peptide" evidence="1">
    <location>
        <begin position="1"/>
        <end position="21"/>
    </location>
</feature>
<proteinExistence type="predicted"/>
<dbReference type="Proteomes" id="UP000564378">
    <property type="component" value="Unassembled WGS sequence"/>
</dbReference>
<evidence type="ECO:0000256" key="1">
    <source>
        <dbReference type="SAM" id="SignalP"/>
    </source>
</evidence>